<proteinExistence type="predicted"/>
<evidence type="ECO:0000313" key="1">
    <source>
        <dbReference type="EMBL" id="KAF7720467.1"/>
    </source>
</evidence>
<name>A0A8H7BD01_9FUNG</name>
<sequence>TSWVLITHLDAFVQNSYVDSCAWRQRQQPSSVPRGKLVDKNEHRTTWKELVVQWGSFEMLAIAGYFGERGNNRKHAFVGSALDKTAMEILGRDTNFDVFVPVNTVPFVRSVRFLRDYSKTDSGREWSFESRRFAQTQLRACHPLAYDQHPTRQRSTVTTPASLVSALLRVTANRKYNRQDRQQFLDLLFRTKDVRDLLARGIAVEDNMMLIRDLLERENPRSKLIKPMNLMISIDEQLLLSGTEIGLVNFVHRQRDELLSMYKGHLAACIRKANVDTKNSAKM</sequence>
<evidence type="ECO:0000313" key="2">
    <source>
        <dbReference type="Proteomes" id="UP000605846"/>
    </source>
</evidence>
<dbReference type="EMBL" id="JABAYA010000704">
    <property type="protein sequence ID" value="KAF7720467.1"/>
    <property type="molecule type" value="Genomic_DNA"/>
</dbReference>
<dbReference type="AlphaFoldDB" id="A0A8H7BD01"/>
<comment type="caution">
    <text evidence="1">The sequence shown here is derived from an EMBL/GenBank/DDBJ whole genome shotgun (WGS) entry which is preliminary data.</text>
</comment>
<feature type="non-terminal residue" evidence="1">
    <location>
        <position position="1"/>
    </location>
</feature>
<dbReference type="Proteomes" id="UP000605846">
    <property type="component" value="Unassembled WGS sequence"/>
</dbReference>
<dbReference type="OrthoDB" id="2285625at2759"/>
<protein>
    <submittedName>
        <fullName evidence="1">Uncharacterized protein</fullName>
    </submittedName>
</protein>
<accession>A0A8H7BD01</accession>
<reference evidence="1" key="1">
    <citation type="submission" date="2020-01" db="EMBL/GenBank/DDBJ databases">
        <title>Genome Sequencing of Three Apophysomyces-Like Fungal Strains Confirms a Novel Fungal Genus in the Mucoromycota with divergent Burkholderia-like Endosymbiotic Bacteria.</title>
        <authorList>
            <person name="Stajich J.E."/>
            <person name="Macias A.M."/>
            <person name="Carter-House D."/>
            <person name="Lovett B."/>
            <person name="Kasson L.R."/>
            <person name="Berry K."/>
            <person name="Grigoriev I."/>
            <person name="Chang Y."/>
            <person name="Spatafora J."/>
            <person name="Kasson M.T."/>
        </authorList>
    </citation>
    <scope>NUCLEOTIDE SEQUENCE</scope>
    <source>
        <strain evidence="1">NRRL A-21654</strain>
    </source>
</reference>
<organism evidence="1 2">
    <name type="scientific">Apophysomyces ossiformis</name>
    <dbReference type="NCBI Taxonomy" id="679940"/>
    <lineage>
        <taxon>Eukaryota</taxon>
        <taxon>Fungi</taxon>
        <taxon>Fungi incertae sedis</taxon>
        <taxon>Mucoromycota</taxon>
        <taxon>Mucoromycotina</taxon>
        <taxon>Mucoromycetes</taxon>
        <taxon>Mucorales</taxon>
        <taxon>Mucorineae</taxon>
        <taxon>Mucoraceae</taxon>
        <taxon>Apophysomyces</taxon>
    </lineage>
</organism>
<gene>
    <name evidence="1" type="ORF">EC973_008394</name>
</gene>
<keyword evidence="2" id="KW-1185">Reference proteome</keyword>